<dbReference type="AlphaFoldDB" id="G5AAT1"/>
<dbReference type="InParanoid" id="G5AAT1"/>
<feature type="region of interest" description="Disordered" evidence="1">
    <location>
        <begin position="489"/>
        <end position="511"/>
    </location>
</feature>
<keyword evidence="4" id="KW-1185">Reference proteome</keyword>
<feature type="compositionally biased region" description="Low complexity" evidence="1">
    <location>
        <begin position="12"/>
        <end position="26"/>
    </location>
</feature>
<evidence type="ECO:0000313" key="4">
    <source>
        <dbReference type="Proteomes" id="UP000002640"/>
    </source>
</evidence>
<dbReference type="RefSeq" id="XP_009537276.1">
    <property type="nucleotide sequence ID" value="XM_009538981.1"/>
</dbReference>
<dbReference type="GeneID" id="20638429"/>
<feature type="domain" description="Guanylate-binding protein N-terminal" evidence="2">
    <location>
        <begin position="53"/>
        <end position="135"/>
    </location>
</feature>
<name>G5AAT1_PHYSP</name>
<dbReference type="InterPro" id="IPR015894">
    <property type="entry name" value="Guanylate-bd_N"/>
</dbReference>
<dbReference type="PANTHER" id="PTHR22796">
    <property type="entry name" value="URG4-RELATED"/>
    <property type="match status" value="1"/>
</dbReference>
<accession>G5AAT1</accession>
<evidence type="ECO:0000259" key="2">
    <source>
        <dbReference type="Pfam" id="PF02263"/>
    </source>
</evidence>
<organism evidence="3 4">
    <name type="scientific">Phytophthora sojae (strain P6497)</name>
    <name type="common">Soybean stem and root rot agent</name>
    <name type="synonym">Phytophthora megasperma f. sp. glycines</name>
    <dbReference type="NCBI Taxonomy" id="1094619"/>
    <lineage>
        <taxon>Eukaryota</taxon>
        <taxon>Sar</taxon>
        <taxon>Stramenopiles</taxon>
        <taxon>Oomycota</taxon>
        <taxon>Peronosporomycetes</taxon>
        <taxon>Peronosporales</taxon>
        <taxon>Peronosporaceae</taxon>
        <taxon>Phytophthora</taxon>
    </lineage>
</organism>
<feature type="region of interest" description="Disordered" evidence="1">
    <location>
        <begin position="1"/>
        <end position="30"/>
    </location>
</feature>
<protein>
    <recommendedName>
        <fullName evidence="2">Guanylate-binding protein N-terminal domain-containing protein</fullName>
    </recommendedName>
</protein>
<dbReference type="SUPFAM" id="SSF52540">
    <property type="entry name" value="P-loop containing nucleoside triphosphate hydrolases"/>
    <property type="match status" value="1"/>
</dbReference>
<dbReference type="InterPro" id="IPR027417">
    <property type="entry name" value="P-loop_NTPase"/>
</dbReference>
<dbReference type="Pfam" id="PF02263">
    <property type="entry name" value="GBP"/>
    <property type="match status" value="1"/>
</dbReference>
<dbReference type="KEGG" id="psoj:PHYSODRAFT_253899"/>
<proteinExistence type="predicted"/>
<dbReference type="GO" id="GO:0003924">
    <property type="term" value="F:GTPase activity"/>
    <property type="evidence" value="ECO:0007669"/>
    <property type="project" value="InterPro"/>
</dbReference>
<dbReference type="GO" id="GO:0005525">
    <property type="term" value="F:GTP binding"/>
    <property type="evidence" value="ECO:0007669"/>
    <property type="project" value="InterPro"/>
</dbReference>
<dbReference type="Gene3D" id="3.40.50.300">
    <property type="entry name" value="P-loop containing nucleotide triphosphate hydrolases"/>
    <property type="match status" value="1"/>
</dbReference>
<sequence>MLKLLHNGEDMASSSRAETPSESSDSGGTEASEIAQSIRFGLLSPLLESWSGRCAVVTSMGNQSTGKSYFLNHLTGTSFAISGSRCTDGAWMSLRFVSANILLVVLDFEGLGSFERSEQEDIFLSVLNASVSLFTVFRMESRFDKDLDNLFSRFQKGVQLIKNDPRLFRGLLYMSVKDVNLNDRRGVYSELKAKMNAIFKSSREHFLMEMYAGSLQINCAPPFGTIEYYQSMEKDSAATLLKIVAPFGKEAGGFVTAWTTDASQKLPGILRTGCHVSQSLVTDPTIPDHLKEDVLRVGAREKVVILAKEVFQAYPSFVPKWTPLNDAVALDGIKDSEFDLGVDVTALDGRKGRQIQKMMNALFRQLQGAEYGKSRLTTEHQSSFDAFVAFVLRRRKMKVASWLRSHGAEDGGSVAHMCLGSHGCPAMCMVDGVCEQKVRLKKSARTCTGARGSFQYIFQEMNGCKKQCAQVLASGTRDHEGVQHSCIAPVSDRTQSHGSSSSSGNAGKHFGHMGLHVTSHGNMKQTYFLAKGNDIDVEERKYQVGERGIAEMMRRAFGVRRFKWTGYWKMAMACAALTTSDR</sequence>
<dbReference type="STRING" id="1094619.G5AAT1"/>
<dbReference type="Proteomes" id="UP000002640">
    <property type="component" value="Unassembled WGS sequence"/>
</dbReference>
<evidence type="ECO:0000256" key="1">
    <source>
        <dbReference type="SAM" id="MobiDB-lite"/>
    </source>
</evidence>
<evidence type="ECO:0000313" key="3">
    <source>
        <dbReference type="EMBL" id="EGZ07710.1"/>
    </source>
</evidence>
<reference evidence="3 4" key="1">
    <citation type="journal article" date="2006" name="Science">
        <title>Phytophthora genome sequences uncover evolutionary origins and mechanisms of pathogenesis.</title>
        <authorList>
            <person name="Tyler B.M."/>
            <person name="Tripathy S."/>
            <person name="Zhang X."/>
            <person name="Dehal P."/>
            <person name="Jiang R.H."/>
            <person name="Aerts A."/>
            <person name="Arredondo F.D."/>
            <person name="Baxter L."/>
            <person name="Bensasson D."/>
            <person name="Beynon J.L."/>
            <person name="Chapman J."/>
            <person name="Damasceno C.M."/>
            <person name="Dorrance A.E."/>
            <person name="Dou D."/>
            <person name="Dickerman A.W."/>
            <person name="Dubchak I.L."/>
            <person name="Garbelotto M."/>
            <person name="Gijzen M."/>
            <person name="Gordon S.G."/>
            <person name="Govers F."/>
            <person name="Grunwald N.J."/>
            <person name="Huang W."/>
            <person name="Ivors K.L."/>
            <person name="Jones R.W."/>
            <person name="Kamoun S."/>
            <person name="Krampis K."/>
            <person name="Lamour K.H."/>
            <person name="Lee M.K."/>
            <person name="McDonald W.H."/>
            <person name="Medina M."/>
            <person name="Meijer H.J."/>
            <person name="Nordberg E.K."/>
            <person name="Maclean D.J."/>
            <person name="Ospina-Giraldo M.D."/>
            <person name="Morris P.F."/>
            <person name="Phuntumart V."/>
            <person name="Putnam N.H."/>
            <person name="Rash S."/>
            <person name="Rose J.K."/>
            <person name="Sakihama Y."/>
            <person name="Salamov A.A."/>
            <person name="Savidor A."/>
            <person name="Scheuring C.F."/>
            <person name="Smith B.M."/>
            <person name="Sobral B.W."/>
            <person name="Terry A."/>
            <person name="Torto-Alalibo T.A."/>
            <person name="Win J."/>
            <person name="Xu Z."/>
            <person name="Zhang H."/>
            <person name="Grigoriev I.V."/>
            <person name="Rokhsar D.S."/>
            <person name="Boore J.L."/>
        </authorList>
    </citation>
    <scope>NUCLEOTIDE SEQUENCE [LARGE SCALE GENOMIC DNA]</scope>
    <source>
        <strain evidence="3 4">P6497</strain>
    </source>
</reference>
<dbReference type="EMBL" id="JH159162">
    <property type="protein sequence ID" value="EGZ07710.1"/>
    <property type="molecule type" value="Genomic_DNA"/>
</dbReference>
<dbReference type="PANTHER" id="PTHR22796:SF1">
    <property type="entry name" value="VWFA DOMAIN-CONTAINING PROTEIN"/>
    <property type="match status" value="1"/>
</dbReference>
<gene>
    <name evidence="3" type="ORF">PHYSODRAFT_253899</name>
</gene>